<dbReference type="InterPro" id="IPR001138">
    <property type="entry name" value="Zn2Cys6_DnaBD"/>
</dbReference>
<feature type="region of interest" description="Disordered" evidence="2">
    <location>
        <begin position="1"/>
        <end position="60"/>
    </location>
</feature>
<feature type="compositionally biased region" description="Polar residues" evidence="2">
    <location>
        <begin position="1"/>
        <end position="16"/>
    </location>
</feature>
<evidence type="ECO:0000313" key="5">
    <source>
        <dbReference type="Proteomes" id="UP001152607"/>
    </source>
</evidence>
<dbReference type="GO" id="GO:0008270">
    <property type="term" value="F:zinc ion binding"/>
    <property type="evidence" value="ECO:0007669"/>
    <property type="project" value="InterPro"/>
</dbReference>
<dbReference type="EMBL" id="CAOQHR010000011">
    <property type="protein sequence ID" value="CAI6341377.1"/>
    <property type="molecule type" value="Genomic_DNA"/>
</dbReference>
<dbReference type="Gene3D" id="4.10.240.10">
    <property type="entry name" value="Zn(2)-C6 fungal-type DNA-binding domain"/>
    <property type="match status" value="1"/>
</dbReference>
<sequence>MTSPTVQNNTPHSFTSEQEDTSGTEDQLLQSNEPSPTVHGKNTRKNATEKSIQRRAHRKSRHGCKMCKRRRIKCDETKPECANCRSRQTRCDYLSAVTRRSDSSNTDASIARATFELTVPDLELMYHWTTSTCFTLAAGNMGAVHWKQDVTEIGFANIYVLRLILAFTSLHLAHMRPTPLKEDYMSRAREHYTAALTVLTAEMTHINYTNCDAVLVAVQLITFITWAQGPQPGDFLAFGHTGRSEWLKMFRGIKTTIETLGPEAFTRTHAAALRSKGKPVPPVHPPMEYEVPLDNLRECSLRMLQPPSWR</sequence>
<dbReference type="InterPro" id="IPR036864">
    <property type="entry name" value="Zn2-C6_fun-type_DNA-bd_sf"/>
</dbReference>
<dbReference type="AlphaFoldDB" id="A0A9W4XZ50"/>
<feature type="domain" description="Zn(2)-C6 fungal-type" evidence="3">
    <location>
        <begin position="63"/>
        <end position="93"/>
    </location>
</feature>
<dbReference type="PANTHER" id="PTHR47784">
    <property type="entry name" value="STEROL UPTAKE CONTROL PROTEIN 2"/>
    <property type="match status" value="1"/>
</dbReference>
<gene>
    <name evidence="4" type="ORF">PDIGIT_LOCUS14574</name>
</gene>
<evidence type="ECO:0000313" key="4">
    <source>
        <dbReference type="EMBL" id="CAI6341377.1"/>
    </source>
</evidence>
<dbReference type="PANTHER" id="PTHR47784:SF5">
    <property type="entry name" value="STEROL UPTAKE CONTROL PROTEIN 2"/>
    <property type="match status" value="1"/>
</dbReference>
<accession>A0A9W4XZ50</accession>
<keyword evidence="1" id="KW-0539">Nucleus</keyword>
<dbReference type="GO" id="GO:0001228">
    <property type="term" value="F:DNA-binding transcription activator activity, RNA polymerase II-specific"/>
    <property type="evidence" value="ECO:0007669"/>
    <property type="project" value="TreeGrafter"/>
</dbReference>
<dbReference type="Proteomes" id="UP001152607">
    <property type="component" value="Unassembled WGS sequence"/>
</dbReference>
<evidence type="ECO:0000256" key="2">
    <source>
        <dbReference type="SAM" id="MobiDB-lite"/>
    </source>
</evidence>
<protein>
    <recommendedName>
        <fullName evidence="3">Zn(2)-C6 fungal-type domain-containing protein</fullName>
    </recommendedName>
</protein>
<keyword evidence="5" id="KW-1185">Reference proteome</keyword>
<evidence type="ECO:0000259" key="3">
    <source>
        <dbReference type="PROSITE" id="PS50048"/>
    </source>
</evidence>
<evidence type="ECO:0000256" key="1">
    <source>
        <dbReference type="ARBA" id="ARBA00023242"/>
    </source>
</evidence>
<dbReference type="InterPro" id="IPR021858">
    <property type="entry name" value="Fun_TF"/>
</dbReference>
<dbReference type="OrthoDB" id="416217at2759"/>
<comment type="caution">
    <text evidence="4">The sequence shown here is derived from an EMBL/GenBank/DDBJ whole genome shotgun (WGS) entry which is preliminary data.</text>
</comment>
<dbReference type="CDD" id="cd00067">
    <property type="entry name" value="GAL4"/>
    <property type="match status" value="1"/>
</dbReference>
<feature type="compositionally biased region" description="Polar residues" evidence="2">
    <location>
        <begin position="24"/>
        <end position="35"/>
    </location>
</feature>
<dbReference type="InterPro" id="IPR053157">
    <property type="entry name" value="Sterol_Uptake_Regulator"/>
</dbReference>
<name>A0A9W4XZ50_9PLEO</name>
<organism evidence="4 5">
    <name type="scientific">Periconia digitata</name>
    <dbReference type="NCBI Taxonomy" id="1303443"/>
    <lineage>
        <taxon>Eukaryota</taxon>
        <taxon>Fungi</taxon>
        <taxon>Dikarya</taxon>
        <taxon>Ascomycota</taxon>
        <taxon>Pezizomycotina</taxon>
        <taxon>Dothideomycetes</taxon>
        <taxon>Pleosporomycetidae</taxon>
        <taxon>Pleosporales</taxon>
        <taxon>Massarineae</taxon>
        <taxon>Periconiaceae</taxon>
        <taxon>Periconia</taxon>
    </lineage>
</organism>
<dbReference type="Pfam" id="PF00172">
    <property type="entry name" value="Zn_clus"/>
    <property type="match status" value="1"/>
</dbReference>
<dbReference type="PROSITE" id="PS50048">
    <property type="entry name" value="ZN2_CY6_FUNGAL_2"/>
    <property type="match status" value="1"/>
</dbReference>
<reference evidence="4" key="1">
    <citation type="submission" date="2023-01" db="EMBL/GenBank/DDBJ databases">
        <authorList>
            <person name="Van Ghelder C."/>
            <person name="Rancurel C."/>
        </authorList>
    </citation>
    <scope>NUCLEOTIDE SEQUENCE</scope>
    <source>
        <strain evidence="4">CNCM I-4278</strain>
    </source>
</reference>
<dbReference type="SMART" id="SM00066">
    <property type="entry name" value="GAL4"/>
    <property type="match status" value="1"/>
</dbReference>
<dbReference type="PROSITE" id="PS00463">
    <property type="entry name" value="ZN2_CY6_FUNGAL_1"/>
    <property type="match status" value="1"/>
</dbReference>
<proteinExistence type="predicted"/>
<dbReference type="SUPFAM" id="SSF57701">
    <property type="entry name" value="Zn2/Cys6 DNA-binding domain"/>
    <property type="match status" value="1"/>
</dbReference>
<dbReference type="Pfam" id="PF11951">
    <property type="entry name" value="Fungal_trans_2"/>
    <property type="match status" value="1"/>
</dbReference>